<dbReference type="InterPro" id="IPR052672">
    <property type="entry name" value="Type1_Cytokine_Rcpt_Type2"/>
</dbReference>
<dbReference type="PANTHER" id="PTHR48423">
    <property type="entry name" value="INTERLEUKIN-27 RECEPTOR SUBUNIT ALPHA"/>
    <property type="match status" value="1"/>
</dbReference>
<name>A0A401NKN1_SCYTO</name>
<evidence type="ECO:0000256" key="8">
    <source>
        <dbReference type="ARBA" id="ARBA00023170"/>
    </source>
</evidence>
<dbReference type="OMA" id="INEFELR"/>
<evidence type="ECO:0000256" key="4">
    <source>
        <dbReference type="ARBA" id="ARBA00022729"/>
    </source>
</evidence>
<comment type="subcellular location">
    <subcellularLocation>
        <location evidence="1">Membrane</location>
        <topology evidence="1">Single-pass type I membrane protein</topology>
    </subcellularLocation>
</comment>
<evidence type="ECO:0000259" key="11">
    <source>
        <dbReference type="PROSITE" id="PS50853"/>
    </source>
</evidence>
<evidence type="ECO:0000256" key="7">
    <source>
        <dbReference type="ARBA" id="ARBA00023136"/>
    </source>
</evidence>
<evidence type="ECO:0000256" key="9">
    <source>
        <dbReference type="ARBA" id="ARBA00023180"/>
    </source>
</evidence>
<keyword evidence="8" id="KW-0675">Receptor</keyword>
<dbReference type="CDD" id="cd00063">
    <property type="entry name" value="FN3"/>
    <property type="match status" value="1"/>
</dbReference>
<proteinExistence type="inferred from homology"/>
<dbReference type="InterPro" id="IPR013783">
    <property type="entry name" value="Ig-like_fold"/>
</dbReference>
<feature type="domain" description="Fibronectin type-III" evidence="11">
    <location>
        <begin position="233"/>
        <end position="335"/>
    </location>
</feature>
<keyword evidence="6 10" id="KW-1133">Transmembrane helix</keyword>
<dbReference type="EMBL" id="BFAA01001182">
    <property type="protein sequence ID" value="GCB61436.1"/>
    <property type="molecule type" value="Genomic_DNA"/>
</dbReference>
<dbReference type="InterPro" id="IPR003961">
    <property type="entry name" value="FN3_dom"/>
</dbReference>
<dbReference type="Proteomes" id="UP000288216">
    <property type="component" value="Unassembled WGS sequence"/>
</dbReference>
<dbReference type="PROSITE" id="PS50853">
    <property type="entry name" value="FN3"/>
    <property type="match status" value="1"/>
</dbReference>
<evidence type="ECO:0000313" key="13">
    <source>
        <dbReference type="Proteomes" id="UP000288216"/>
    </source>
</evidence>
<sequence>MTGLILPDFRKLHEFTMGLANIIGTITVITAMMLFVRSNGLSVIQYPGKVLVKPAPVFLVGSNISITCVSLGQNCNINEFELRGNEKIIQMERFNKTAAHYWMVNVTTPRTRIFCYVGCVDSDKELVCVASLQSGYPPDQPKDLICKWRHNNMICTWRAGKQTLLETYYTIHVQNERTGKKQILHTKSGTSSVTVPGDHLEDVSLYKVWVKAVNALGNATSKGLTFLIRDIVQPDPPDITKVEFINNSVAKTIIHWRNSTSPKCRFELRYRMTSDPGISWTLVGKNAFNISGNSGHFYNWEPFKEYEFQVRCNLVQSNNYWSDWSTSFINKTPEAVLQDRLSLNLNSDNIEREDKATLLKHLASLNPKFAIIRADPLSEVLR</sequence>
<dbReference type="GO" id="GO:0005886">
    <property type="term" value="C:plasma membrane"/>
    <property type="evidence" value="ECO:0007669"/>
    <property type="project" value="UniProtKB-ARBA"/>
</dbReference>
<reference evidence="12 13" key="1">
    <citation type="journal article" date="2018" name="Nat. Ecol. Evol.">
        <title>Shark genomes provide insights into elasmobranch evolution and the origin of vertebrates.</title>
        <authorList>
            <person name="Hara Y"/>
            <person name="Yamaguchi K"/>
            <person name="Onimaru K"/>
            <person name="Kadota M"/>
            <person name="Koyanagi M"/>
            <person name="Keeley SD"/>
            <person name="Tatsumi K"/>
            <person name="Tanaka K"/>
            <person name="Motone F"/>
            <person name="Kageyama Y"/>
            <person name="Nozu R"/>
            <person name="Adachi N"/>
            <person name="Nishimura O"/>
            <person name="Nakagawa R"/>
            <person name="Tanegashima C"/>
            <person name="Kiyatake I"/>
            <person name="Matsumoto R"/>
            <person name="Murakumo K"/>
            <person name="Nishida K"/>
            <person name="Terakita A"/>
            <person name="Kuratani S"/>
            <person name="Sato K"/>
            <person name="Hyodo S Kuraku.S."/>
        </authorList>
    </citation>
    <scope>NUCLEOTIDE SEQUENCE [LARGE SCALE GENOMIC DNA]</scope>
</reference>
<feature type="transmembrane region" description="Helical" evidence="10">
    <location>
        <begin position="15"/>
        <end position="36"/>
    </location>
</feature>
<keyword evidence="5" id="KW-0677">Repeat</keyword>
<dbReference type="PANTHER" id="PTHR48423:SF2">
    <property type="entry name" value="INTERLEUKIN-12 RECEPTOR SUBUNIT BETA-2"/>
    <property type="match status" value="1"/>
</dbReference>
<keyword evidence="4" id="KW-0732">Signal</keyword>
<keyword evidence="7 10" id="KW-0472">Membrane</keyword>
<keyword evidence="3 10" id="KW-0812">Transmembrane</keyword>
<evidence type="ECO:0000256" key="1">
    <source>
        <dbReference type="ARBA" id="ARBA00004479"/>
    </source>
</evidence>
<organism evidence="12 13">
    <name type="scientific">Scyliorhinus torazame</name>
    <name type="common">Cloudy catshark</name>
    <name type="synonym">Catulus torazame</name>
    <dbReference type="NCBI Taxonomy" id="75743"/>
    <lineage>
        <taxon>Eukaryota</taxon>
        <taxon>Metazoa</taxon>
        <taxon>Chordata</taxon>
        <taxon>Craniata</taxon>
        <taxon>Vertebrata</taxon>
        <taxon>Chondrichthyes</taxon>
        <taxon>Elasmobranchii</taxon>
        <taxon>Galeomorphii</taxon>
        <taxon>Galeoidea</taxon>
        <taxon>Carcharhiniformes</taxon>
        <taxon>Scyliorhinidae</taxon>
        <taxon>Scyliorhinus</taxon>
    </lineage>
</organism>
<dbReference type="Gene3D" id="2.60.40.10">
    <property type="entry name" value="Immunoglobulins"/>
    <property type="match status" value="2"/>
</dbReference>
<accession>A0A401NKN1</accession>
<gene>
    <name evidence="12" type="ORF">scyTo_0004092</name>
</gene>
<evidence type="ECO:0000313" key="12">
    <source>
        <dbReference type="EMBL" id="GCB61436.1"/>
    </source>
</evidence>
<evidence type="ECO:0000256" key="3">
    <source>
        <dbReference type="ARBA" id="ARBA00022692"/>
    </source>
</evidence>
<dbReference type="InterPro" id="IPR036116">
    <property type="entry name" value="FN3_sf"/>
</dbReference>
<protein>
    <recommendedName>
        <fullName evidence="11">Fibronectin type-III domain-containing protein</fullName>
    </recommendedName>
</protein>
<evidence type="ECO:0000256" key="10">
    <source>
        <dbReference type="SAM" id="Phobius"/>
    </source>
</evidence>
<dbReference type="OrthoDB" id="9941078at2759"/>
<dbReference type="AlphaFoldDB" id="A0A401NKN1"/>
<evidence type="ECO:0000256" key="2">
    <source>
        <dbReference type="ARBA" id="ARBA00008921"/>
    </source>
</evidence>
<evidence type="ECO:0000256" key="6">
    <source>
        <dbReference type="ARBA" id="ARBA00022989"/>
    </source>
</evidence>
<dbReference type="STRING" id="75743.A0A401NKN1"/>
<keyword evidence="9" id="KW-0325">Glycoprotein</keyword>
<dbReference type="SUPFAM" id="SSF49265">
    <property type="entry name" value="Fibronectin type III"/>
    <property type="match status" value="2"/>
</dbReference>
<keyword evidence="13" id="KW-1185">Reference proteome</keyword>
<comment type="similarity">
    <text evidence="2">Belongs to the type I cytokine receptor family. Type 2 subfamily.</text>
</comment>
<evidence type="ECO:0000256" key="5">
    <source>
        <dbReference type="ARBA" id="ARBA00022737"/>
    </source>
</evidence>
<comment type="caution">
    <text evidence="12">The sequence shown here is derived from an EMBL/GenBank/DDBJ whole genome shotgun (WGS) entry which is preliminary data.</text>
</comment>